<comment type="caution">
    <text evidence="3">The sequence shown here is derived from an EMBL/GenBank/DDBJ whole genome shotgun (WGS) entry which is preliminary data.</text>
</comment>
<sequence length="264" mass="30226">MHRYGFTNRLWTRPELITVDKNSVKYRRGIERSFLQYPLPMKDEDQFCVGLSKDTWKRLEMGETNKNTEKDQARRDVALLLQTGRITLTKSGIKWWDWTMGNIRRYGHDLSCFYFEAGRKARSGEGIFILCTDQGKLIHQKLTAMKTFYQFDTLCQRGMDIEKITLQLFPQTLPSSSTLPATMPRSYSLKQPQGSEQLKRRSVERWSSVPCNVTTSSRSSCGPMMPQVHQATPSSAPPIRRSLPPPATPTLPHDNAALNSDHTP</sequence>
<feature type="region of interest" description="Disordered" evidence="1">
    <location>
        <begin position="177"/>
        <end position="201"/>
    </location>
</feature>
<dbReference type="PROSITE" id="PS51064">
    <property type="entry name" value="IRS_PTB"/>
    <property type="match status" value="1"/>
</dbReference>
<reference evidence="3" key="1">
    <citation type="submission" date="2023-10" db="EMBL/GenBank/DDBJ databases">
        <title>Genome assemblies of two species of porcelain crab, Petrolisthes cinctipes and Petrolisthes manimaculis (Anomura: Porcellanidae).</title>
        <authorList>
            <person name="Angst P."/>
        </authorList>
    </citation>
    <scope>NUCLEOTIDE SEQUENCE</scope>
    <source>
        <strain evidence="3">PB745_01</strain>
        <tissue evidence="3">Gill</tissue>
    </source>
</reference>
<accession>A0AAE1FDK6</accession>
<feature type="region of interest" description="Disordered" evidence="1">
    <location>
        <begin position="214"/>
        <end position="264"/>
    </location>
</feature>
<protein>
    <recommendedName>
        <fullName evidence="2">IRS-type PTB domain-containing protein</fullName>
    </recommendedName>
</protein>
<dbReference type="GO" id="GO:0005737">
    <property type="term" value="C:cytoplasm"/>
    <property type="evidence" value="ECO:0007669"/>
    <property type="project" value="TreeGrafter"/>
</dbReference>
<evidence type="ECO:0000313" key="3">
    <source>
        <dbReference type="EMBL" id="KAK3871786.1"/>
    </source>
</evidence>
<dbReference type="AlphaFoldDB" id="A0AAE1FDK6"/>
<dbReference type="Gene3D" id="2.30.29.30">
    <property type="entry name" value="Pleckstrin-homology domain (PH domain)/Phosphotyrosine-binding domain (PTB)"/>
    <property type="match status" value="1"/>
</dbReference>
<dbReference type="SMART" id="SM00310">
    <property type="entry name" value="PTBI"/>
    <property type="match status" value="1"/>
</dbReference>
<dbReference type="InterPro" id="IPR002404">
    <property type="entry name" value="IRS_PTB"/>
</dbReference>
<dbReference type="InterPro" id="IPR050996">
    <property type="entry name" value="Docking_Protein_DOK"/>
</dbReference>
<proteinExistence type="predicted"/>
<evidence type="ECO:0000259" key="2">
    <source>
        <dbReference type="PROSITE" id="PS51064"/>
    </source>
</evidence>
<dbReference type="InterPro" id="IPR011993">
    <property type="entry name" value="PH-like_dom_sf"/>
</dbReference>
<dbReference type="Pfam" id="PF02174">
    <property type="entry name" value="IRS"/>
    <property type="match status" value="1"/>
</dbReference>
<organism evidence="3 4">
    <name type="scientific">Petrolisthes cinctipes</name>
    <name type="common">Flat porcelain crab</name>
    <dbReference type="NCBI Taxonomy" id="88211"/>
    <lineage>
        <taxon>Eukaryota</taxon>
        <taxon>Metazoa</taxon>
        <taxon>Ecdysozoa</taxon>
        <taxon>Arthropoda</taxon>
        <taxon>Crustacea</taxon>
        <taxon>Multicrustacea</taxon>
        <taxon>Malacostraca</taxon>
        <taxon>Eumalacostraca</taxon>
        <taxon>Eucarida</taxon>
        <taxon>Decapoda</taxon>
        <taxon>Pleocyemata</taxon>
        <taxon>Anomura</taxon>
        <taxon>Galatheoidea</taxon>
        <taxon>Porcellanidae</taxon>
        <taxon>Petrolisthes</taxon>
    </lineage>
</organism>
<dbReference type="GO" id="GO:0007169">
    <property type="term" value="P:cell surface receptor protein tyrosine kinase signaling pathway"/>
    <property type="evidence" value="ECO:0007669"/>
    <property type="project" value="TreeGrafter"/>
</dbReference>
<dbReference type="PANTHER" id="PTHR21258">
    <property type="entry name" value="DOCKING PROTEIN RELATED"/>
    <property type="match status" value="1"/>
</dbReference>
<dbReference type="SMART" id="SM01244">
    <property type="entry name" value="IRS"/>
    <property type="match status" value="1"/>
</dbReference>
<dbReference type="PANTHER" id="PTHR21258:SF62">
    <property type="entry name" value="INSULIN RECEPTOR SUBSTRATE 1"/>
    <property type="match status" value="1"/>
</dbReference>
<name>A0AAE1FDK6_PETCI</name>
<gene>
    <name evidence="3" type="ORF">Pcinc_023094</name>
</gene>
<dbReference type="Proteomes" id="UP001286313">
    <property type="component" value="Unassembled WGS sequence"/>
</dbReference>
<keyword evidence="4" id="KW-1185">Reference proteome</keyword>
<dbReference type="EMBL" id="JAWQEG010002468">
    <property type="protein sequence ID" value="KAK3871786.1"/>
    <property type="molecule type" value="Genomic_DNA"/>
</dbReference>
<feature type="domain" description="IRS-type PTB" evidence="2">
    <location>
        <begin position="51"/>
        <end position="156"/>
    </location>
</feature>
<evidence type="ECO:0000313" key="4">
    <source>
        <dbReference type="Proteomes" id="UP001286313"/>
    </source>
</evidence>
<dbReference type="SUPFAM" id="SSF50729">
    <property type="entry name" value="PH domain-like"/>
    <property type="match status" value="1"/>
</dbReference>
<evidence type="ECO:0000256" key="1">
    <source>
        <dbReference type="SAM" id="MobiDB-lite"/>
    </source>
</evidence>